<dbReference type="AlphaFoldDB" id="A0A2Z7AVX6"/>
<protein>
    <submittedName>
        <fullName evidence="2">Uncharacterized protein</fullName>
    </submittedName>
</protein>
<sequence length="162" mass="17931">MQAEAVDPDTMLLTGEIRVLCETRKFCCSDVDRDRTSFVAAIRVLSVSGVSTSSFGLVGTTAFRFSARIQLLGCACAWLQPESQGDWLFTVDGGRFVQSSPRSEARFLRQPALEGLTRSARTETPRNGDWNKSDQREAEAGGGRRRRGALEERGRPRESSRV</sequence>
<dbReference type="Proteomes" id="UP000250235">
    <property type="component" value="Unassembled WGS sequence"/>
</dbReference>
<name>A0A2Z7AVX6_9LAMI</name>
<reference evidence="2 3" key="1">
    <citation type="journal article" date="2015" name="Proc. Natl. Acad. Sci. U.S.A.">
        <title>The resurrection genome of Boea hygrometrica: A blueprint for survival of dehydration.</title>
        <authorList>
            <person name="Xiao L."/>
            <person name="Yang G."/>
            <person name="Zhang L."/>
            <person name="Yang X."/>
            <person name="Zhao S."/>
            <person name="Ji Z."/>
            <person name="Zhou Q."/>
            <person name="Hu M."/>
            <person name="Wang Y."/>
            <person name="Chen M."/>
            <person name="Xu Y."/>
            <person name="Jin H."/>
            <person name="Xiao X."/>
            <person name="Hu G."/>
            <person name="Bao F."/>
            <person name="Hu Y."/>
            <person name="Wan P."/>
            <person name="Li L."/>
            <person name="Deng X."/>
            <person name="Kuang T."/>
            <person name="Xiang C."/>
            <person name="Zhu J.K."/>
            <person name="Oliver M.J."/>
            <person name="He Y."/>
        </authorList>
    </citation>
    <scope>NUCLEOTIDE SEQUENCE [LARGE SCALE GENOMIC DNA]</scope>
    <source>
        <strain evidence="3">cv. XS01</strain>
    </source>
</reference>
<proteinExistence type="predicted"/>
<accession>A0A2Z7AVX6</accession>
<feature type="region of interest" description="Disordered" evidence="1">
    <location>
        <begin position="116"/>
        <end position="162"/>
    </location>
</feature>
<evidence type="ECO:0000313" key="3">
    <source>
        <dbReference type="Proteomes" id="UP000250235"/>
    </source>
</evidence>
<feature type="compositionally biased region" description="Basic and acidic residues" evidence="1">
    <location>
        <begin position="120"/>
        <end position="139"/>
    </location>
</feature>
<gene>
    <name evidence="2" type="ORF">F511_34008</name>
</gene>
<organism evidence="2 3">
    <name type="scientific">Dorcoceras hygrometricum</name>
    <dbReference type="NCBI Taxonomy" id="472368"/>
    <lineage>
        <taxon>Eukaryota</taxon>
        <taxon>Viridiplantae</taxon>
        <taxon>Streptophyta</taxon>
        <taxon>Embryophyta</taxon>
        <taxon>Tracheophyta</taxon>
        <taxon>Spermatophyta</taxon>
        <taxon>Magnoliopsida</taxon>
        <taxon>eudicotyledons</taxon>
        <taxon>Gunneridae</taxon>
        <taxon>Pentapetalae</taxon>
        <taxon>asterids</taxon>
        <taxon>lamiids</taxon>
        <taxon>Lamiales</taxon>
        <taxon>Gesneriaceae</taxon>
        <taxon>Didymocarpoideae</taxon>
        <taxon>Trichosporeae</taxon>
        <taxon>Loxocarpinae</taxon>
        <taxon>Dorcoceras</taxon>
    </lineage>
</organism>
<evidence type="ECO:0000313" key="2">
    <source>
        <dbReference type="EMBL" id="KZV25633.1"/>
    </source>
</evidence>
<evidence type="ECO:0000256" key="1">
    <source>
        <dbReference type="SAM" id="MobiDB-lite"/>
    </source>
</evidence>
<dbReference type="EMBL" id="KV011846">
    <property type="protein sequence ID" value="KZV25633.1"/>
    <property type="molecule type" value="Genomic_DNA"/>
</dbReference>
<keyword evidence="3" id="KW-1185">Reference proteome</keyword>
<feature type="compositionally biased region" description="Basic and acidic residues" evidence="1">
    <location>
        <begin position="148"/>
        <end position="162"/>
    </location>
</feature>